<dbReference type="OrthoDB" id="1930390at2759"/>
<dbReference type="InterPro" id="IPR051343">
    <property type="entry name" value="G-type_lectin_kinases/EP1-like"/>
</dbReference>
<evidence type="ECO:0000256" key="3">
    <source>
        <dbReference type="SAM" id="SignalP"/>
    </source>
</evidence>
<dbReference type="CDD" id="cd00028">
    <property type="entry name" value="B_lectin"/>
    <property type="match status" value="1"/>
</dbReference>
<gene>
    <name evidence="5" type="primary">LOC110703675</name>
</gene>
<dbReference type="InterPro" id="IPR001480">
    <property type="entry name" value="Bulb-type_lectin_dom"/>
</dbReference>
<keyword evidence="1 3" id="KW-0732">Signal</keyword>
<evidence type="ECO:0000313" key="5">
    <source>
        <dbReference type="EnsemblPlants" id="AUR62036721-RA:cds"/>
    </source>
</evidence>
<dbReference type="FunFam" id="2.90.10.30:FF:000001">
    <property type="entry name" value="Serine/threonine-protein kinase"/>
    <property type="match status" value="1"/>
</dbReference>
<dbReference type="Proteomes" id="UP000596660">
    <property type="component" value="Unplaced"/>
</dbReference>
<dbReference type="CDD" id="cd01098">
    <property type="entry name" value="PAN_AP_plant"/>
    <property type="match status" value="1"/>
</dbReference>
<dbReference type="PANTHER" id="PTHR47976">
    <property type="entry name" value="G-TYPE LECTIN S-RECEPTOR-LIKE SERINE/THREONINE-PROTEIN KINASE SD2-5"/>
    <property type="match status" value="1"/>
</dbReference>
<evidence type="ECO:0000259" key="4">
    <source>
        <dbReference type="PROSITE" id="PS50927"/>
    </source>
</evidence>
<dbReference type="PROSITE" id="PS50927">
    <property type="entry name" value="BULB_LECTIN"/>
    <property type="match status" value="1"/>
</dbReference>
<dbReference type="EnsemblPlants" id="AUR62036721-RA">
    <property type="protein sequence ID" value="AUR62036721-RA:cds"/>
    <property type="gene ID" value="AUR62036721"/>
</dbReference>
<dbReference type="SUPFAM" id="SSF51110">
    <property type="entry name" value="alpha-D-mannose-specific plant lectins"/>
    <property type="match status" value="1"/>
</dbReference>
<dbReference type="SMART" id="SM00108">
    <property type="entry name" value="B_lectin"/>
    <property type="match status" value="1"/>
</dbReference>
<dbReference type="GeneID" id="110703675"/>
<dbReference type="KEGG" id="cqi:110703675"/>
<dbReference type="FunFam" id="2.90.10.10:FF:000013">
    <property type="entry name" value="G-type lectin S-receptor-like serine/threonine-protein kinase LECRK1"/>
    <property type="match status" value="1"/>
</dbReference>
<reference evidence="5" key="1">
    <citation type="journal article" date="2017" name="Nature">
        <title>The genome of Chenopodium quinoa.</title>
        <authorList>
            <person name="Jarvis D.E."/>
            <person name="Ho Y.S."/>
            <person name="Lightfoot D.J."/>
            <person name="Schmoeckel S.M."/>
            <person name="Li B."/>
            <person name="Borm T.J.A."/>
            <person name="Ohyanagi H."/>
            <person name="Mineta K."/>
            <person name="Michell C.T."/>
            <person name="Saber N."/>
            <person name="Kharbatia N.M."/>
            <person name="Rupper R.R."/>
            <person name="Sharp A.R."/>
            <person name="Dally N."/>
            <person name="Boughton B.A."/>
            <person name="Woo Y.H."/>
            <person name="Gao G."/>
            <person name="Schijlen E.G.W.M."/>
            <person name="Guo X."/>
            <person name="Momin A.A."/>
            <person name="Negrao S."/>
            <person name="Al-Babili S."/>
            <person name="Gehring C."/>
            <person name="Roessner U."/>
            <person name="Jung C."/>
            <person name="Murphy K."/>
            <person name="Arold S.T."/>
            <person name="Gojobori T."/>
            <person name="van der Linden C.G."/>
            <person name="van Loo E.N."/>
            <person name="Jellen E.N."/>
            <person name="Maughan P.J."/>
            <person name="Tester M."/>
        </authorList>
    </citation>
    <scope>NUCLEOTIDE SEQUENCE [LARGE SCALE GENOMIC DNA]</scope>
    <source>
        <strain evidence="5">cv. PI 614886</strain>
    </source>
</reference>
<dbReference type="InterPro" id="IPR036426">
    <property type="entry name" value="Bulb-type_lectin_dom_sf"/>
</dbReference>
<feature type="chain" id="PRO_5031250015" description="Bulb-type lectin domain-containing protein" evidence="3">
    <location>
        <begin position="24"/>
        <end position="432"/>
    </location>
</feature>
<dbReference type="Gene3D" id="2.90.10.10">
    <property type="entry name" value="Bulb-type lectin domain"/>
    <property type="match status" value="2"/>
</dbReference>
<keyword evidence="2" id="KW-0325">Glycoprotein</keyword>
<feature type="domain" description="Bulb-type lectin" evidence="4">
    <location>
        <begin position="20"/>
        <end position="153"/>
    </location>
</feature>
<dbReference type="SMR" id="A0A803MWZ1"/>
<organism evidence="5 6">
    <name type="scientific">Chenopodium quinoa</name>
    <name type="common">Quinoa</name>
    <dbReference type="NCBI Taxonomy" id="63459"/>
    <lineage>
        <taxon>Eukaryota</taxon>
        <taxon>Viridiplantae</taxon>
        <taxon>Streptophyta</taxon>
        <taxon>Embryophyta</taxon>
        <taxon>Tracheophyta</taxon>
        <taxon>Spermatophyta</taxon>
        <taxon>Magnoliopsida</taxon>
        <taxon>eudicotyledons</taxon>
        <taxon>Gunneridae</taxon>
        <taxon>Pentapetalae</taxon>
        <taxon>Caryophyllales</taxon>
        <taxon>Chenopodiaceae</taxon>
        <taxon>Chenopodioideae</taxon>
        <taxon>Atripliceae</taxon>
        <taxon>Chenopodium</taxon>
    </lineage>
</organism>
<sequence length="432" mass="48051">MVLSVKLPCYICFSFLTCFTISAQSYNSVTLGSSLIAGDISLPWVSPSKVFAFGFQKIESGSFLLAIWFNRIPERTITWSANRDIPVPRGSKVELTARSLILTDPSGREVWRARLLTGSSSSRGVTVASAAMLDTGNFVLMDRASAVLWQSFDEPTDTLLPTQTLNQGKQLIASFSRKNYSSGRFSFNLGYNGNLALYTTDFPLFNTLNTNYETFADQGFGSLVVFDQSGSLYLADSNGGVLVNIFPNEISHEKALYQRVILEYDGVLRHYVYSKSASRYGGWSIKSFTPDNICTAVIQQTGSGVCGFNSYCKLGDDSRPHCICPPGYAPLDPNNEMSGCYQNFAPQSCKEGSQDKNQYDFKVLQDVDWPLSDYEHYQNVPVEWCREVCLTDCFCAVAIYRNGGDCWKKKVPLSNGKNDTSVDRIAFIKIRI</sequence>
<name>A0A803MWZ1_CHEQI</name>
<protein>
    <recommendedName>
        <fullName evidence="4">Bulb-type lectin domain-containing protein</fullName>
    </recommendedName>
</protein>
<evidence type="ECO:0000313" key="6">
    <source>
        <dbReference type="Proteomes" id="UP000596660"/>
    </source>
</evidence>
<evidence type="ECO:0000256" key="1">
    <source>
        <dbReference type="ARBA" id="ARBA00022729"/>
    </source>
</evidence>
<dbReference type="Pfam" id="PF01453">
    <property type="entry name" value="B_lectin"/>
    <property type="match status" value="1"/>
</dbReference>
<dbReference type="OMA" id="ENICIAV"/>
<dbReference type="AlphaFoldDB" id="A0A803MWZ1"/>
<dbReference type="PANTHER" id="PTHR47976:SF108">
    <property type="entry name" value="G-TYPE LECTIN S-RECEPTOR-LIKE SERINE_THREONINE-PROTEIN KINASE LECRK1"/>
    <property type="match status" value="1"/>
</dbReference>
<dbReference type="RefSeq" id="XP_021737159.1">
    <property type="nucleotide sequence ID" value="XM_021881467.1"/>
</dbReference>
<feature type="signal peptide" evidence="3">
    <location>
        <begin position="1"/>
        <end position="23"/>
    </location>
</feature>
<proteinExistence type="predicted"/>
<dbReference type="Gramene" id="AUR62036721-RA">
    <property type="protein sequence ID" value="AUR62036721-RA:cds"/>
    <property type="gene ID" value="AUR62036721"/>
</dbReference>
<evidence type="ECO:0000256" key="2">
    <source>
        <dbReference type="ARBA" id="ARBA00023180"/>
    </source>
</evidence>
<reference evidence="5" key="2">
    <citation type="submission" date="2021-03" db="UniProtKB">
        <authorList>
            <consortium name="EnsemblPlants"/>
        </authorList>
    </citation>
    <scope>IDENTIFICATION</scope>
</reference>
<accession>A0A803MWZ1</accession>
<keyword evidence="6" id="KW-1185">Reference proteome</keyword>